<name>A0ABZ0TWC9_9SPHI</name>
<sequence>MKTIHRLIILQVFLLVQLSVFSCGQNEQHTTINISKLKTGNKKYTALFKKDSASLTLSINSYGKATGHLLISYYESNPMAVSKSTDGNIVNGTFKGDTLFADYNFKSDGNETIWNSNPIVLLHKGDTLIMGSGRILSYLGRNYFDPNTNIDFKRSRFRFVPAEAKK</sequence>
<evidence type="ECO:0008006" key="4">
    <source>
        <dbReference type="Google" id="ProtNLM"/>
    </source>
</evidence>
<feature type="chain" id="PRO_5045427476" description="LPS export ABC transporter periplasmic protein LptC" evidence="1">
    <location>
        <begin position="23"/>
        <end position="166"/>
    </location>
</feature>
<accession>A0ABZ0TWC9</accession>
<organism evidence="2 3">
    <name type="scientific">Mucilaginibacter sabulilitoris</name>
    <dbReference type="NCBI Taxonomy" id="1173583"/>
    <lineage>
        <taxon>Bacteria</taxon>
        <taxon>Pseudomonadati</taxon>
        <taxon>Bacteroidota</taxon>
        <taxon>Sphingobacteriia</taxon>
        <taxon>Sphingobacteriales</taxon>
        <taxon>Sphingobacteriaceae</taxon>
        <taxon>Mucilaginibacter</taxon>
    </lineage>
</organism>
<protein>
    <recommendedName>
        <fullName evidence="4">LPS export ABC transporter periplasmic protein LptC</fullName>
    </recommendedName>
</protein>
<evidence type="ECO:0000313" key="3">
    <source>
        <dbReference type="Proteomes" id="UP001324380"/>
    </source>
</evidence>
<dbReference type="EMBL" id="CP139558">
    <property type="protein sequence ID" value="WPU95440.1"/>
    <property type="molecule type" value="Genomic_DNA"/>
</dbReference>
<gene>
    <name evidence="2" type="ORF">SNE25_07880</name>
</gene>
<keyword evidence="3" id="KW-1185">Reference proteome</keyword>
<dbReference type="Proteomes" id="UP001324380">
    <property type="component" value="Chromosome"/>
</dbReference>
<keyword evidence="1" id="KW-0732">Signal</keyword>
<feature type="signal peptide" evidence="1">
    <location>
        <begin position="1"/>
        <end position="22"/>
    </location>
</feature>
<evidence type="ECO:0000313" key="2">
    <source>
        <dbReference type="EMBL" id="WPU95440.1"/>
    </source>
</evidence>
<reference evidence="2 3" key="1">
    <citation type="submission" date="2023-11" db="EMBL/GenBank/DDBJ databases">
        <title>Analysis of the Genomes of Mucilaginibacter gossypii cycad 4 and M. sabulilitoris SNA2: microbes with the potential for plant growth promotion.</title>
        <authorList>
            <person name="Hirsch A.M."/>
            <person name="Humm E."/>
            <person name="Rubbi M."/>
            <person name="Del Vecchio G."/>
            <person name="Ha S.M."/>
            <person name="Pellegrini M."/>
            <person name="Gunsalus R.P."/>
        </authorList>
    </citation>
    <scope>NUCLEOTIDE SEQUENCE [LARGE SCALE GENOMIC DNA]</scope>
    <source>
        <strain evidence="2 3">SNA2</strain>
    </source>
</reference>
<proteinExistence type="predicted"/>
<dbReference type="RefSeq" id="WP_321564551.1">
    <property type="nucleotide sequence ID" value="NZ_CP139558.1"/>
</dbReference>
<dbReference type="PROSITE" id="PS51257">
    <property type="entry name" value="PROKAR_LIPOPROTEIN"/>
    <property type="match status" value="1"/>
</dbReference>
<evidence type="ECO:0000256" key="1">
    <source>
        <dbReference type="SAM" id="SignalP"/>
    </source>
</evidence>